<reference evidence="1" key="1">
    <citation type="submission" date="2022-02" db="EMBL/GenBank/DDBJ databases">
        <title>Plant Genome Project.</title>
        <authorList>
            <person name="Zhang R.-G."/>
        </authorList>
    </citation>
    <scope>NUCLEOTIDE SEQUENCE</scope>
    <source>
        <strain evidence="1">AT1</strain>
    </source>
</reference>
<name>A0ACC0NQB8_RHOML</name>
<organism evidence="1 2">
    <name type="scientific">Rhododendron molle</name>
    <name type="common">Chinese azalea</name>
    <name type="synonym">Azalea mollis</name>
    <dbReference type="NCBI Taxonomy" id="49168"/>
    <lineage>
        <taxon>Eukaryota</taxon>
        <taxon>Viridiplantae</taxon>
        <taxon>Streptophyta</taxon>
        <taxon>Embryophyta</taxon>
        <taxon>Tracheophyta</taxon>
        <taxon>Spermatophyta</taxon>
        <taxon>Magnoliopsida</taxon>
        <taxon>eudicotyledons</taxon>
        <taxon>Gunneridae</taxon>
        <taxon>Pentapetalae</taxon>
        <taxon>asterids</taxon>
        <taxon>Ericales</taxon>
        <taxon>Ericaceae</taxon>
        <taxon>Ericoideae</taxon>
        <taxon>Rhodoreae</taxon>
        <taxon>Rhododendron</taxon>
    </lineage>
</organism>
<dbReference type="EMBL" id="CM046392">
    <property type="protein sequence ID" value="KAI8555562.1"/>
    <property type="molecule type" value="Genomic_DNA"/>
</dbReference>
<evidence type="ECO:0000313" key="1">
    <source>
        <dbReference type="EMBL" id="KAI8555562.1"/>
    </source>
</evidence>
<dbReference type="Proteomes" id="UP001062846">
    <property type="component" value="Chromosome 5"/>
</dbReference>
<sequence length="71" mass="8147">MLQLLVPVLALATRRLFVSSFPGFVLRSLGSWTPPHLLFQALKLCFIQRFTYKTKETTLRAISPKTAFYSK</sequence>
<evidence type="ECO:0000313" key="2">
    <source>
        <dbReference type="Proteomes" id="UP001062846"/>
    </source>
</evidence>
<protein>
    <submittedName>
        <fullName evidence="1">Uncharacterized protein</fullName>
    </submittedName>
</protein>
<comment type="caution">
    <text evidence="1">The sequence shown here is derived from an EMBL/GenBank/DDBJ whole genome shotgun (WGS) entry which is preliminary data.</text>
</comment>
<accession>A0ACC0NQB8</accession>
<gene>
    <name evidence="1" type="ORF">RHMOL_Rhmol05G0181500</name>
</gene>
<keyword evidence="2" id="KW-1185">Reference proteome</keyword>
<proteinExistence type="predicted"/>